<proteinExistence type="predicted"/>
<dbReference type="Pfam" id="PF01609">
    <property type="entry name" value="DDE_Tnp_1"/>
    <property type="match status" value="1"/>
</dbReference>
<dbReference type="EMBL" id="CP009621">
    <property type="protein sequence ID" value="AKD05333.1"/>
    <property type="molecule type" value="Genomic_DNA"/>
</dbReference>
<dbReference type="GO" id="GO:0003677">
    <property type="term" value="F:DNA binding"/>
    <property type="evidence" value="ECO:0007669"/>
    <property type="project" value="InterPro"/>
</dbReference>
<gene>
    <name evidence="2" type="ORF">PKOR_22595</name>
</gene>
<dbReference type="STRING" id="400092.PKOR_22595"/>
<sequence length="79" mass="8997">MAIRELAVTDTECMLLHVVTTEASVKEIANLEDVLGEVEMSEHIPFYADKGYVSEKNRKLVKGKKLKDRIQKKTVQGRH</sequence>
<accession>A0A0E3ZID7</accession>
<name>A0A0E3ZID7_9BACT</name>
<dbReference type="GO" id="GO:0006313">
    <property type="term" value="P:DNA transposition"/>
    <property type="evidence" value="ECO:0007669"/>
    <property type="project" value="InterPro"/>
</dbReference>
<organism evidence="2 3">
    <name type="scientific">Pontibacter korlensis</name>
    <dbReference type="NCBI Taxonomy" id="400092"/>
    <lineage>
        <taxon>Bacteria</taxon>
        <taxon>Pseudomonadati</taxon>
        <taxon>Bacteroidota</taxon>
        <taxon>Cytophagia</taxon>
        <taxon>Cytophagales</taxon>
        <taxon>Hymenobacteraceae</taxon>
        <taxon>Pontibacter</taxon>
    </lineage>
</organism>
<dbReference type="AlphaFoldDB" id="A0A0E3ZID7"/>
<dbReference type="PATRIC" id="fig|400092.3.peg.4962"/>
<keyword evidence="3" id="KW-1185">Reference proteome</keyword>
<reference evidence="2 3" key="1">
    <citation type="journal article" date="2015" name="Sci. Rep.">
        <title>Unraveling adaptation of Pontibacter korlensis to radiation and infertility in desert through complete genome and comparative transcriptomic analysis.</title>
        <authorList>
            <person name="Dai J."/>
            <person name="Dai W."/>
            <person name="Qiu C."/>
            <person name="Yang Z."/>
            <person name="Zhang Y."/>
            <person name="Zhou M."/>
            <person name="Zhang L."/>
            <person name="Fang C."/>
            <person name="Gao Q."/>
            <person name="Yang Q."/>
            <person name="Li X."/>
            <person name="Wang Z."/>
            <person name="Wang Z."/>
            <person name="Jia Z."/>
            <person name="Chen X."/>
        </authorList>
    </citation>
    <scope>NUCLEOTIDE SEQUENCE [LARGE SCALE GENOMIC DNA]</scope>
    <source>
        <strain evidence="2 3">X14-1T</strain>
    </source>
</reference>
<dbReference type="HOGENOM" id="CLU_2603041_0_0_10"/>
<dbReference type="KEGG" id="pko:PKOR_22595"/>
<evidence type="ECO:0000259" key="1">
    <source>
        <dbReference type="Pfam" id="PF01609"/>
    </source>
</evidence>
<evidence type="ECO:0000313" key="2">
    <source>
        <dbReference type="EMBL" id="AKD05333.1"/>
    </source>
</evidence>
<dbReference type="Proteomes" id="UP000033109">
    <property type="component" value="Chromosome"/>
</dbReference>
<evidence type="ECO:0000313" key="3">
    <source>
        <dbReference type="Proteomes" id="UP000033109"/>
    </source>
</evidence>
<dbReference type="InterPro" id="IPR002559">
    <property type="entry name" value="Transposase_11"/>
</dbReference>
<dbReference type="GO" id="GO:0004803">
    <property type="term" value="F:transposase activity"/>
    <property type="evidence" value="ECO:0007669"/>
    <property type="project" value="InterPro"/>
</dbReference>
<feature type="domain" description="Transposase IS4-like" evidence="1">
    <location>
        <begin position="7"/>
        <end position="66"/>
    </location>
</feature>
<protein>
    <recommendedName>
        <fullName evidence="1">Transposase IS4-like domain-containing protein</fullName>
    </recommendedName>
</protein>
<dbReference type="RefSeq" id="WP_046313677.1">
    <property type="nucleotide sequence ID" value="NZ_CBCSCY010000042.1"/>
</dbReference>